<dbReference type="GO" id="GO:0006952">
    <property type="term" value="P:defense response"/>
    <property type="evidence" value="ECO:0007669"/>
    <property type="project" value="InterPro"/>
</dbReference>
<dbReference type="InterPro" id="IPR001611">
    <property type="entry name" value="Leu-rich_rpt"/>
</dbReference>
<name>A0A1R3JM39_COCAP</name>
<dbReference type="Pfam" id="PF00560">
    <property type="entry name" value="LRR_1"/>
    <property type="match status" value="1"/>
</dbReference>
<evidence type="ECO:0000313" key="2">
    <source>
        <dbReference type="Proteomes" id="UP000188268"/>
    </source>
</evidence>
<sequence length="551" mass="62753">MQALKLLQLDYVKLEGDYKIVPKSLIWLHWHGFSLESLPMDFDIKRLVILDMRFSSLKQLWKDAKCLPNLKILNLSHSHSLLKTPNFSGFPSLEKLMLKDCIKLVGIDQSIGELKKLIVLNLKGCQSIRKLPKTIGSLESLEELNLAGCSRLDDVPKELQDTKSLRVLNLDETSICESNSWLSWLLPLKRSKELGFSWAYLPCSLVKLSLESCRLSDGIMPNDLSSLPSLKCLNLSKNPIHSLPQSIGCLTKLDELQLTHCTELQSLPKLPISSINGLHAKFTLFKGRASTLPYLFYFKRCVIFGCEKLTEFQDVFKMEPIENFEAQQIKSLFNLDSIGSNKVQIYNYLTDTRIVDSPKVLHERGITSTFVPGNEVPVSFEHRYKGPKISFSVPQYPDEKIMWLNICIVFSLIGDNIMDFLPSVEITNESKETCLAYTSSFIRIPETQSDTMMWLIHWPVSTDCQLEGGDPLSCLVLPFDLEIREFGIVYGLESNITSEFDLRHSSTGEEDIARNIDSELMERLLKLDPSGNVRVQIYNRLEDSNRVTFPQ</sequence>
<keyword evidence="2" id="KW-1185">Reference proteome</keyword>
<reference evidence="1 2" key="1">
    <citation type="submission" date="2013-09" db="EMBL/GenBank/DDBJ databases">
        <title>Corchorus capsularis genome sequencing.</title>
        <authorList>
            <person name="Alam M."/>
            <person name="Haque M.S."/>
            <person name="Islam M.S."/>
            <person name="Emdad E.M."/>
            <person name="Islam M.M."/>
            <person name="Ahmed B."/>
            <person name="Halim A."/>
            <person name="Hossen Q.M.M."/>
            <person name="Hossain M.Z."/>
            <person name="Ahmed R."/>
            <person name="Khan M.M."/>
            <person name="Islam R."/>
            <person name="Rashid M.M."/>
            <person name="Khan S.A."/>
            <person name="Rahman M.S."/>
            <person name="Alam M."/>
        </authorList>
    </citation>
    <scope>NUCLEOTIDE SEQUENCE [LARGE SCALE GENOMIC DNA]</scope>
    <source>
        <strain evidence="2">cv. CVL-1</strain>
        <tissue evidence="1">Whole seedling</tissue>
    </source>
</reference>
<comment type="caution">
    <text evidence="1">The sequence shown here is derived from an EMBL/GenBank/DDBJ whole genome shotgun (WGS) entry which is preliminary data.</text>
</comment>
<dbReference type="InterPro" id="IPR044974">
    <property type="entry name" value="Disease_R_plants"/>
</dbReference>
<dbReference type="PROSITE" id="PS51450">
    <property type="entry name" value="LRR"/>
    <property type="match status" value="1"/>
</dbReference>
<dbReference type="EMBL" id="AWWV01007561">
    <property type="protein sequence ID" value="OMO95904.1"/>
    <property type="molecule type" value="Genomic_DNA"/>
</dbReference>
<dbReference type="PANTHER" id="PTHR11017:SF305">
    <property type="entry name" value="TMV RESISTANCE PROTEIN N-LIKE"/>
    <property type="match status" value="1"/>
</dbReference>
<accession>A0A1R3JM39</accession>
<protein>
    <submittedName>
        <fullName evidence="1">Uncharacterized protein</fullName>
    </submittedName>
</protein>
<evidence type="ECO:0000313" key="1">
    <source>
        <dbReference type="EMBL" id="OMO95904.1"/>
    </source>
</evidence>
<gene>
    <name evidence="1" type="ORF">CCACVL1_05185</name>
</gene>
<dbReference type="InterPro" id="IPR032675">
    <property type="entry name" value="LRR_dom_sf"/>
</dbReference>
<dbReference type="Gene3D" id="3.80.10.10">
    <property type="entry name" value="Ribonuclease Inhibitor"/>
    <property type="match status" value="2"/>
</dbReference>
<organism evidence="1 2">
    <name type="scientific">Corchorus capsularis</name>
    <name type="common">Jute</name>
    <dbReference type="NCBI Taxonomy" id="210143"/>
    <lineage>
        <taxon>Eukaryota</taxon>
        <taxon>Viridiplantae</taxon>
        <taxon>Streptophyta</taxon>
        <taxon>Embryophyta</taxon>
        <taxon>Tracheophyta</taxon>
        <taxon>Spermatophyta</taxon>
        <taxon>Magnoliopsida</taxon>
        <taxon>eudicotyledons</taxon>
        <taxon>Gunneridae</taxon>
        <taxon>Pentapetalae</taxon>
        <taxon>rosids</taxon>
        <taxon>malvids</taxon>
        <taxon>Malvales</taxon>
        <taxon>Malvaceae</taxon>
        <taxon>Grewioideae</taxon>
        <taxon>Apeibeae</taxon>
        <taxon>Corchorus</taxon>
    </lineage>
</organism>
<dbReference type="SUPFAM" id="SSF52058">
    <property type="entry name" value="L domain-like"/>
    <property type="match status" value="1"/>
</dbReference>
<dbReference type="Gramene" id="OMO95904">
    <property type="protein sequence ID" value="OMO95904"/>
    <property type="gene ID" value="CCACVL1_05185"/>
</dbReference>
<dbReference type="Proteomes" id="UP000188268">
    <property type="component" value="Unassembled WGS sequence"/>
</dbReference>
<dbReference type="STRING" id="210143.A0A1R3JM39"/>
<dbReference type="PANTHER" id="PTHR11017">
    <property type="entry name" value="LEUCINE-RICH REPEAT-CONTAINING PROTEIN"/>
    <property type="match status" value="1"/>
</dbReference>
<dbReference type="OrthoDB" id="992070at2759"/>
<dbReference type="OMA" id="PELINNC"/>
<feature type="non-terminal residue" evidence="1">
    <location>
        <position position="551"/>
    </location>
</feature>
<dbReference type="AlphaFoldDB" id="A0A1R3JM39"/>
<proteinExistence type="predicted"/>